<organism evidence="2 3">
    <name type="scientific">Paraburkholderia lacunae</name>
    <dbReference type="NCBI Taxonomy" id="2211104"/>
    <lineage>
        <taxon>Bacteria</taxon>
        <taxon>Pseudomonadati</taxon>
        <taxon>Pseudomonadota</taxon>
        <taxon>Betaproteobacteria</taxon>
        <taxon>Burkholderiales</taxon>
        <taxon>Burkholderiaceae</taxon>
        <taxon>Paraburkholderia</taxon>
    </lineage>
</organism>
<comment type="caution">
    <text evidence="2">The sequence shown here is derived from an EMBL/GenBank/DDBJ whole genome shotgun (WGS) entry which is preliminary data.</text>
</comment>
<protein>
    <submittedName>
        <fullName evidence="2">Uncharacterized protein</fullName>
    </submittedName>
</protein>
<feature type="region of interest" description="Disordered" evidence="1">
    <location>
        <begin position="1"/>
        <end position="28"/>
    </location>
</feature>
<dbReference type="EMBL" id="QHKS01000051">
    <property type="protein sequence ID" value="RDJ97576.1"/>
    <property type="molecule type" value="Genomic_DNA"/>
</dbReference>
<dbReference type="Proteomes" id="UP000254875">
    <property type="component" value="Unassembled WGS sequence"/>
</dbReference>
<gene>
    <name evidence="2" type="ORF">DLM46_37040</name>
</gene>
<evidence type="ECO:0000313" key="2">
    <source>
        <dbReference type="EMBL" id="RDJ97576.1"/>
    </source>
</evidence>
<reference evidence="3" key="1">
    <citation type="submission" date="2018-05" db="EMBL/GenBank/DDBJ databases">
        <authorList>
            <person name="Feng T."/>
        </authorList>
    </citation>
    <scope>NUCLEOTIDE SEQUENCE [LARGE SCALE GENOMIC DNA]</scope>
    <source>
        <strain evidence="3">S27</strain>
    </source>
</reference>
<evidence type="ECO:0000313" key="3">
    <source>
        <dbReference type="Proteomes" id="UP000254875"/>
    </source>
</evidence>
<dbReference type="RefSeq" id="WP_115109642.1">
    <property type="nucleotide sequence ID" value="NZ_QHKS01000051.1"/>
</dbReference>
<accession>A0A370MW90</accession>
<sequence length="124" mass="13581">MHNAFSMQSDDASLQPPRGSAEQSAFVSHTHAEKVSDDTLLDSLVTLSKANGTTVVQHGARLAVLGELLASLLTHLPHSMRVAIAASFRNRIEDLMSLSDDRCLPEKYHSALLTEVNRYLNALR</sequence>
<keyword evidence="3" id="KW-1185">Reference proteome</keyword>
<name>A0A370MW90_9BURK</name>
<feature type="compositionally biased region" description="Polar residues" evidence="1">
    <location>
        <begin position="1"/>
        <end position="12"/>
    </location>
</feature>
<dbReference type="OrthoDB" id="8966283at2"/>
<proteinExistence type="predicted"/>
<evidence type="ECO:0000256" key="1">
    <source>
        <dbReference type="SAM" id="MobiDB-lite"/>
    </source>
</evidence>
<dbReference type="AlphaFoldDB" id="A0A370MW90"/>